<dbReference type="Proteomes" id="UP000663595">
    <property type="component" value="Segment"/>
</dbReference>
<organism evidence="1 2">
    <name type="scientific">Marinomonas phage MfV</name>
    <dbReference type="NCBI Taxonomy" id="2815747"/>
    <lineage>
        <taxon>Viruses</taxon>
        <taxon>Varidnaviria</taxon>
        <taxon>Abadenavirae</taxon>
        <taxon>Produgelaviricota</taxon>
        <taxon>Belvinaviricetes</taxon>
        <taxon>Vinavirales</taxon>
        <taxon>Parnassusviridae</taxon>
        <taxon>Corycianvirus</taxon>
        <taxon>Corycianvirus MfV</taxon>
    </lineage>
</organism>
<accession>A0A899ISQ2</accession>
<name>A0A899ISQ2_9VIRU</name>
<protein>
    <submittedName>
        <fullName evidence="1">Tail fiber assembly-like protein</fullName>
    </submittedName>
</protein>
<keyword evidence="2" id="KW-1185">Reference proteome</keyword>
<sequence>MKVYNYHPITKAFLGSVELSEGDRNPFDKNDFLIPANAVKKWPTVSAGENQAIIFNGLGWSLTPDFRGVESWHQTGEEIEITELGQTLPIDSINYDPVALADEKTEEYEQAQAEAQAVIDAITEEQPINE</sequence>
<evidence type="ECO:0000313" key="2">
    <source>
        <dbReference type="Proteomes" id="UP000663595"/>
    </source>
</evidence>
<evidence type="ECO:0000313" key="1">
    <source>
        <dbReference type="EMBL" id="QSM01476.1"/>
    </source>
</evidence>
<reference evidence="1" key="1">
    <citation type="submission" date="2021-02" db="EMBL/GenBank/DDBJ databases">
        <title>Identification of vesicle-like marine bacterial viruses: A missing link between bacterial viruses and vesicles.</title>
        <authorList>
            <person name="Sun M."/>
            <person name="Wang P."/>
            <person name="Chen X."/>
            <person name="Xu Zhong K."/>
            <person name="Li H."/>
            <person name="Sui X."/>
            <person name="Zhao L."/>
            <person name="Li K."/>
            <person name="Qin Q."/>
            <person name="Su H."/>
            <person name="Zhang X."/>
            <person name="Li P."/>
            <person name="Li C."/>
            <person name="Fu H."/>
            <person name="Shen Q."/>
            <person name="Chen Y."/>
            <person name="McMinn A."/>
            <person name="A Suttle C.A."/>
            <person name="Wang M."/>
            <person name="Zhang Y."/>
        </authorList>
    </citation>
    <scope>NUCLEOTIDE SEQUENCE</scope>
</reference>
<proteinExistence type="predicted"/>
<dbReference type="EMBL" id="MW618650">
    <property type="protein sequence ID" value="QSM01476.1"/>
    <property type="molecule type" value="Genomic_DNA"/>
</dbReference>